<keyword evidence="2" id="KW-1185">Reference proteome</keyword>
<proteinExistence type="predicted"/>
<dbReference type="Proteomes" id="UP000251993">
    <property type="component" value="Chromosome"/>
</dbReference>
<dbReference type="RefSeq" id="WP_114067880.1">
    <property type="nucleotide sequence ID" value="NZ_CP030850.1"/>
</dbReference>
<evidence type="ECO:0000313" key="1">
    <source>
        <dbReference type="EMBL" id="AXE19099.1"/>
    </source>
</evidence>
<dbReference type="EMBL" id="CP030850">
    <property type="protein sequence ID" value="AXE19099.1"/>
    <property type="molecule type" value="Genomic_DNA"/>
</dbReference>
<dbReference type="KEGG" id="run:DR864_15740"/>
<sequence>MTQVTLKIDDAFIESLGKEQIEKLLQEWLMQYKKRLELQEAADELSSIDLVNDPQWQTARLLAWETYKHNYENLAL</sequence>
<evidence type="ECO:0000313" key="2">
    <source>
        <dbReference type="Proteomes" id="UP000251993"/>
    </source>
</evidence>
<protein>
    <submittedName>
        <fullName evidence="1">Uncharacterized protein</fullName>
    </submittedName>
</protein>
<dbReference type="AlphaFoldDB" id="A0A344TKC8"/>
<organism evidence="1 2">
    <name type="scientific">Runella rosea</name>
    <dbReference type="NCBI Taxonomy" id="2259595"/>
    <lineage>
        <taxon>Bacteria</taxon>
        <taxon>Pseudomonadati</taxon>
        <taxon>Bacteroidota</taxon>
        <taxon>Cytophagia</taxon>
        <taxon>Cytophagales</taxon>
        <taxon>Spirosomataceae</taxon>
        <taxon>Runella</taxon>
    </lineage>
</organism>
<accession>A0A344TKC8</accession>
<dbReference type="OrthoDB" id="962967at2"/>
<name>A0A344TKC8_9BACT</name>
<reference evidence="1 2" key="1">
    <citation type="submission" date="2018-07" db="EMBL/GenBank/DDBJ databases">
        <title>Genome sequencing of Runella.</title>
        <authorList>
            <person name="Baek M.-G."/>
            <person name="Yi H."/>
        </authorList>
    </citation>
    <scope>NUCLEOTIDE SEQUENCE [LARGE SCALE GENOMIC DNA]</scope>
    <source>
        <strain evidence="1 2">HYN0085</strain>
    </source>
</reference>
<gene>
    <name evidence="1" type="ORF">DR864_15740</name>
</gene>